<evidence type="ECO:0000256" key="1">
    <source>
        <dbReference type="SAM" id="MobiDB-lite"/>
    </source>
</evidence>
<dbReference type="KEGG" id="pef:A7E78_09970"/>
<dbReference type="STRING" id="1842532.A7E78_09970"/>
<proteinExistence type="predicted"/>
<gene>
    <name evidence="3" type="ORF">A7E78_09970</name>
</gene>
<dbReference type="AlphaFoldDB" id="A0A1L3GQB5"/>
<reference evidence="3 4" key="1">
    <citation type="journal article" date="2017" name="Genome Announc.">
        <title>Complete Genome Sequences of Two Acetylene-Fermenting Pelobacter acetylenicus Strains.</title>
        <authorList>
            <person name="Sutton J.M."/>
            <person name="Baesman S.M."/>
            <person name="Fierst J.L."/>
            <person name="Poret-Peterson A.T."/>
            <person name="Oremland R.S."/>
            <person name="Dunlap D.S."/>
            <person name="Akob D.M."/>
        </authorList>
    </citation>
    <scope>NUCLEOTIDE SEQUENCE [LARGE SCALE GENOMIC DNA]</scope>
    <source>
        <strain evidence="3 4">SFB93</strain>
    </source>
</reference>
<evidence type="ECO:0000313" key="4">
    <source>
        <dbReference type="Proteomes" id="UP000182517"/>
    </source>
</evidence>
<dbReference type="RefSeq" id="WP_072284101.1">
    <property type="nucleotide sequence ID" value="NZ_CP015519.1"/>
</dbReference>
<dbReference type="InterPro" id="IPR018744">
    <property type="entry name" value="DUF2293"/>
</dbReference>
<sequence>MTQQHRIVRPGRTQGTILAESGERLTPPENWAFLPAGDAAITRSVKAKGTTWVVQVRKGKRTISQGIWAEEAHIVASREEVAAKRATPEYARTRQRDRARREAKQQVYVAEFFTEIIRFLDFHPRYEFEAQQLSKKITAHATPVGSGTVARTERIPLDKRAEAAVIAWMRHQTTAYDSMSIPRIKGKRREVRRQLAAKSVEVLQAYRQGLDTAENCPLQRALLKQP</sequence>
<dbReference type="Pfam" id="PF10056">
    <property type="entry name" value="DUF2293"/>
    <property type="match status" value="1"/>
</dbReference>
<name>A0A1L3GQB5_9BACT</name>
<feature type="region of interest" description="Disordered" evidence="1">
    <location>
        <begin position="1"/>
        <end position="21"/>
    </location>
</feature>
<evidence type="ECO:0000259" key="2">
    <source>
        <dbReference type="Pfam" id="PF10056"/>
    </source>
</evidence>
<feature type="domain" description="DUF2293" evidence="2">
    <location>
        <begin position="124"/>
        <end position="207"/>
    </location>
</feature>
<dbReference type="OrthoDB" id="258268at2"/>
<keyword evidence="4" id="KW-1185">Reference proteome</keyword>
<evidence type="ECO:0000313" key="3">
    <source>
        <dbReference type="EMBL" id="APG28141.1"/>
    </source>
</evidence>
<dbReference type="EMBL" id="CP015519">
    <property type="protein sequence ID" value="APG28141.1"/>
    <property type="molecule type" value="Genomic_DNA"/>
</dbReference>
<protein>
    <recommendedName>
        <fullName evidence="2">DUF2293 domain-containing protein</fullName>
    </recommendedName>
</protein>
<accession>A0A1L3GQB5</accession>
<dbReference type="PANTHER" id="PTHR38113:SF2">
    <property type="entry name" value="DUF2293 DOMAIN-CONTAINING PROTEIN"/>
    <property type="match status" value="1"/>
</dbReference>
<dbReference type="Proteomes" id="UP000182517">
    <property type="component" value="Chromosome"/>
</dbReference>
<dbReference type="PANTHER" id="PTHR38113">
    <property type="match status" value="1"/>
</dbReference>
<organism evidence="3 4">
    <name type="scientific">Syntrophotalea acetylenivorans</name>
    <dbReference type="NCBI Taxonomy" id="1842532"/>
    <lineage>
        <taxon>Bacteria</taxon>
        <taxon>Pseudomonadati</taxon>
        <taxon>Thermodesulfobacteriota</taxon>
        <taxon>Desulfuromonadia</taxon>
        <taxon>Desulfuromonadales</taxon>
        <taxon>Syntrophotaleaceae</taxon>
        <taxon>Syntrophotalea</taxon>
    </lineage>
</organism>